<reference evidence="3 4" key="1">
    <citation type="submission" date="2019-06" db="EMBL/GenBank/DDBJ databases">
        <title>Sequencing the genomes of 1000 actinobacteria strains.</title>
        <authorList>
            <person name="Klenk H.-P."/>
        </authorList>
    </citation>
    <scope>NUCLEOTIDE SEQUENCE [LARGE SCALE GENOMIC DNA]</scope>
    <source>
        <strain evidence="3 4">DSM 24083</strain>
    </source>
</reference>
<protein>
    <recommendedName>
        <fullName evidence="2">CT398-like coiled coil hairpin domain-containing protein</fullName>
    </recommendedName>
</protein>
<gene>
    <name evidence="3" type="ORF">FB556_1120</name>
</gene>
<name>A0A543AIR2_9MICC</name>
<dbReference type="OrthoDB" id="9784388at2"/>
<sequence>MAMTATPEQQRKLLDLQSLDSQLSRVRTQIDNIPHDEQLHALRQGGAAAVERAKAAQARVTEHETAAQEAERVVAETTTRRDGMQAKLDADQVSSRDVQAVTMETAELTIRIAHLEDAQLEALQTLEESQAALELTQAQIAEAQQAVNVRIATLNEQGQQLSLQGKELTAERDLMIQELPEELVAEYERVRDRNQGIGAIELTAEGLSGAGLPLAPAELAEIKNTPANELAYCPDTGAIMVRSRLIQHHTQ</sequence>
<dbReference type="Gene3D" id="1.10.287.1490">
    <property type="match status" value="1"/>
</dbReference>
<dbReference type="AlphaFoldDB" id="A0A543AIR2"/>
<comment type="caution">
    <text evidence="3">The sequence shown here is derived from an EMBL/GenBank/DDBJ whole genome shotgun (WGS) entry which is preliminary data.</text>
</comment>
<dbReference type="InterPro" id="IPR056003">
    <property type="entry name" value="CT398_CC_hairpin"/>
</dbReference>
<evidence type="ECO:0000313" key="3">
    <source>
        <dbReference type="EMBL" id="TQL72469.1"/>
    </source>
</evidence>
<evidence type="ECO:0000313" key="4">
    <source>
        <dbReference type="Proteomes" id="UP000319746"/>
    </source>
</evidence>
<proteinExistence type="predicted"/>
<accession>A0A543AIR2</accession>
<keyword evidence="4" id="KW-1185">Reference proteome</keyword>
<dbReference type="Proteomes" id="UP000319746">
    <property type="component" value="Unassembled WGS sequence"/>
</dbReference>
<feature type="coiled-coil region" evidence="1">
    <location>
        <begin position="53"/>
        <end position="87"/>
    </location>
</feature>
<evidence type="ECO:0000259" key="2">
    <source>
        <dbReference type="Pfam" id="PF24481"/>
    </source>
</evidence>
<dbReference type="EMBL" id="VFOU01000002">
    <property type="protein sequence ID" value="TQL72469.1"/>
    <property type="molecule type" value="Genomic_DNA"/>
</dbReference>
<dbReference type="Pfam" id="PF24481">
    <property type="entry name" value="CT398_CC"/>
    <property type="match status" value="1"/>
</dbReference>
<evidence type="ECO:0000256" key="1">
    <source>
        <dbReference type="SAM" id="Coils"/>
    </source>
</evidence>
<feature type="domain" description="CT398-like coiled coil hairpin" evidence="2">
    <location>
        <begin position="16"/>
        <end position="194"/>
    </location>
</feature>
<organism evidence="3 4">
    <name type="scientific">Enteractinococcus coprophilus</name>
    <dbReference type="NCBI Taxonomy" id="1027633"/>
    <lineage>
        <taxon>Bacteria</taxon>
        <taxon>Bacillati</taxon>
        <taxon>Actinomycetota</taxon>
        <taxon>Actinomycetes</taxon>
        <taxon>Micrococcales</taxon>
        <taxon>Micrococcaceae</taxon>
    </lineage>
</organism>
<keyword evidence="1" id="KW-0175">Coiled coil</keyword>
<dbReference type="RefSeq" id="WP_141865616.1">
    <property type="nucleotide sequence ID" value="NZ_BAABAN010000018.1"/>
</dbReference>